<dbReference type="Proteomes" id="UP000298327">
    <property type="component" value="Unassembled WGS sequence"/>
</dbReference>
<dbReference type="EMBL" id="SEOQ01000237">
    <property type="protein sequence ID" value="TFY66564.1"/>
    <property type="molecule type" value="Genomic_DNA"/>
</dbReference>
<sequence>MESSRTSIAQAEKTFTGISQIGTLSPFPTEIILLILTGLTYKDLLNCTKVCKFLHDIVNRSLQLRYAAELYAEGFEDVAGMHSDLSVRDRLNLLTRRARAWRTLSWQKRATITLPSSDSLQIANGVLLCKTVEFVPPGPQRRLSLHQLSLVTMSDQLFKDDLEEELVGVYQSFDVSQDLLVLGNVYHRWDDADDDDDDVDLIVSRHRLRLSTLSSNGSSPHPDASHEALLLSFDAPSLETEFSVRIAGPLLGAVLEHAARGPCIVIWNWKTGVMLLNMDSILNSTPLYDFCFLSHHRIVLICCALSDLFLEVWSLDPDLSSLNHSRSLLRLSLPDLGSDTYTSFSMSHGPFQPDATQDIPFVKCSDGRVYTIVAQRSDEWSAPALCIVVHHDAISSLLQSTDSTGFNTTMIPWDEWGPRNTRIFLRDMPPRGNTTNGWVCNERLVGTFSAPSGVGGEDYFSMHSQILDFNVRPYLRRSATTSGTASVHGRGQLIMEPTTIALSVDYGSRIVEVTTSLPYYSIPIKIQDIEQNVGFLMDEQHLLGLKAGRGESRRPRGFDVLTFE</sequence>
<gene>
    <name evidence="2" type="ORF">EVG20_g4531</name>
</gene>
<dbReference type="Pfam" id="PF12937">
    <property type="entry name" value="F-box-like"/>
    <property type="match status" value="1"/>
</dbReference>
<accession>A0A4Y9YVW6</accession>
<dbReference type="InterPro" id="IPR001810">
    <property type="entry name" value="F-box_dom"/>
</dbReference>
<reference evidence="2 3" key="1">
    <citation type="submission" date="2019-02" db="EMBL/GenBank/DDBJ databases">
        <title>Genome sequencing of the rare red list fungi Dentipellis fragilis.</title>
        <authorList>
            <person name="Buettner E."/>
            <person name="Kellner H."/>
        </authorList>
    </citation>
    <scope>NUCLEOTIDE SEQUENCE [LARGE SCALE GENOMIC DNA]</scope>
    <source>
        <strain evidence="2 3">DSM 105465</strain>
    </source>
</reference>
<dbReference type="SUPFAM" id="SSF81383">
    <property type="entry name" value="F-box domain"/>
    <property type="match status" value="1"/>
</dbReference>
<name>A0A4Y9YVW6_9AGAM</name>
<dbReference type="AlphaFoldDB" id="A0A4Y9YVW6"/>
<evidence type="ECO:0000313" key="3">
    <source>
        <dbReference type="Proteomes" id="UP000298327"/>
    </source>
</evidence>
<dbReference type="SMART" id="SM00256">
    <property type="entry name" value="FBOX"/>
    <property type="match status" value="1"/>
</dbReference>
<dbReference type="STRING" id="205917.A0A4Y9YVW6"/>
<protein>
    <recommendedName>
        <fullName evidence="1">F-box domain-containing protein</fullName>
    </recommendedName>
</protein>
<dbReference type="OrthoDB" id="2745718at2759"/>
<proteinExistence type="predicted"/>
<feature type="domain" description="F-box" evidence="1">
    <location>
        <begin position="21"/>
        <end position="67"/>
    </location>
</feature>
<organism evidence="2 3">
    <name type="scientific">Dentipellis fragilis</name>
    <dbReference type="NCBI Taxonomy" id="205917"/>
    <lineage>
        <taxon>Eukaryota</taxon>
        <taxon>Fungi</taxon>
        <taxon>Dikarya</taxon>
        <taxon>Basidiomycota</taxon>
        <taxon>Agaricomycotina</taxon>
        <taxon>Agaricomycetes</taxon>
        <taxon>Russulales</taxon>
        <taxon>Hericiaceae</taxon>
        <taxon>Dentipellis</taxon>
    </lineage>
</organism>
<keyword evidence="3" id="KW-1185">Reference proteome</keyword>
<dbReference type="Gene3D" id="1.20.1280.50">
    <property type="match status" value="1"/>
</dbReference>
<dbReference type="PROSITE" id="PS50181">
    <property type="entry name" value="FBOX"/>
    <property type="match status" value="1"/>
</dbReference>
<comment type="caution">
    <text evidence="2">The sequence shown here is derived from an EMBL/GenBank/DDBJ whole genome shotgun (WGS) entry which is preliminary data.</text>
</comment>
<evidence type="ECO:0000313" key="2">
    <source>
        <dbReference type="EMBL" id="TFY66564.1"/>
    </source>
</evidence>
<evidence type="ECO:0000259" key="1">
    <source>
        <dbReference type="PROSITE" id="PS50181"/>
    </source>
</evidence>
<dbReference type="InterPro" id="IPR036047">
    <property type="entry name" value="F-box-like_dom_sf"/>
</dbReference>